<accession>A0AAN9MNV2</accession>
<evidence type="ECO:0000256" key="2">
    <source>
        <dbReference type="SAM" id="SignalP"/>
    </source>
</evidence>
<evidence type="ECO:0000313" key="4">
    <source>
        <dbReference type="Proteomes" id="UP001367508"/>
    </source>
</evidence>
<dbReference type="AlphaFoldDB" id="A0AAN9MNV2"/>
<protein>
    <recommendedName>
        <fullName evidence="5">Secreted protein</fullName>
    </recommendedName>
</protein>
<keyword evidence="4" id="KW-1185">Reference proteome</keyword>
<keyword evidence="2" id="KW-0732">Signal</keyword>
<dbReference type="EMBL" id="JAYMYQ010000001">
    <property type="protein sequence ID" value="KAK7358245.1"/>
    <property type="molecule type" value="Genomic_DNA"/>
</dbReference>
<evidence type="ECO:0000256" key="1">
    <source>
        <dbReference type="SAM" id="MobiDB-lite"/>
    </source>
</evidence>
<dbReference type="Proteomes" id="UP001367508">
    <property type="component" value="Unassembled WGS sequence"/>
</dbReference>
<organism evidence="3 4">
    <name type="scientific">Canavalia gladiata</name>
    <name type="common">Sword bean</name>
    <name type="synonym">Dolichos gladiatus</name>
    <dbReference type="NCBI Taxonomy" id="3824"/>
    <lineage>
        <taxon>Eukaryota</taxon>
        <taxon>Viridiplantae</taxon>
        <taxon>Streptophyta</taxon>
        <taxon>Embryophyta</taxon>
        <taxon>Tracheophyta</taxon>
        <taxon>Spermatophyta</taxon>
        <taxon>Magnoliopsida</taxon>
        <taxon>eudicotyledons</taxon>
        <taxon>Gunneridae</taxon>
        <taxon>Pentapetalae</taxon>
        <taxon>rosids</taxon>
        <taxon>fabids</taxon>
        <taxon>Fabales</taxon>
        <taxon>Fabaceae</taxon>
        <taxon>Papilionoideae</taxon>
        <taxon>50 kb inversion clade</taxon>
        <taxon>NPAAA clade</taxon>
        <taxon>indigoferoid/millettioid clade</taxon>
        <taxon>Phaseoleae</taxon>
        <taxon>Canavalia</taxon>
    </lineage>
</organism>
<feature type="compositionally biased region" description="Basic and acidic residues" evidence="1">
    <location>
        <begin position="54"/>
        <end position="70"/>
    </location>
</feature>
<evidence type="ECO:0008006" key="5">
    <source>
        <dbReference type="Google" id="ProtNLM"/>
    </source>
</evidence>
<feature type="region of interest" description="Disordered" evidence="1">
    <location>
        <begin position="43"/>
        <end position="70"/>
    </location>
</feature>
<name>A0AAN9MNV2_CANGL</name>
<feature type="chain" id="PRO_5043035300" description="Secreted protein" evidence="2">
    <location>
        <begin position="24"/>
        <end position="70"/>
    </location>
</feature>
<feature type="signal peptide" evidence="2">
    <location>
        <begin position="1"/>
        <end position="23"/>
    </location>
</feature>
<proteinExistence type="predicted"/>
<reference evidence="3 4" key="1">
    <citation type="submission" date="2024-01" db="EMBL/GenBank/DDBJ databases">
        <title>The genomes of 5 underutilized Papilionoideae crops provide insights into root nodulation and disease resistanc.</title>
        <authorList>
            <person name="Jiang F."/>
        </authorList>
    </citation>
    <scope>NUCLEOTIDE SEQUENCE [LARGE SCALE GENOMIC DNA]</scope>
    <source>
        <strain evidence="3">LVBAO_FW01</strain>
        <tissue evidence="3">Leaves</tissue>
    </source>
</reference>
<evidence type="ECO:0000313" key="3">
    <source>
        <dbReference type="EMBL" id="KAK7358245.1"/>
    </source>
</evidence>
<gene>
    <name evidence="3" type="ORF">VNO77_00171</name>
</gene>
<sequence length="70" mass="7907">MVLKLILLRILFWQWERIHLCSSRNSFSRSVLTMPSFTSVATALPRGRGGGGKSSDEPWSKRDGTHDQFG</sequence>
<comment type="caution">
    <text evidence="3">The sequence shown here is derived from an EMBL/GenBank/DDBJ whole genome shotgun (WGS) entry which is preliminary data.</text>
</comment>